<dbReference type="AlphaFoldDB" id="A0A846T7H3"/>
<gene>
    <name evidence="2" type="ORF">GWK17_03705</name>
</gene>
<comment type="caution">
    <text evidence="2">The sequence shown here is derived from an EMBL/GenBank/DDBJ whole genome shotgun (WGS) entry which is preliminary data.</text>
</comment>
<name>A0A846T7H3_9BACI</name>
<proteinExistence type="predicted"/>
<evidence type="ECO:0000313" key="2">
    <source>
        <dbReference type="EMBL" id="NKE04583.1"/>
    </source>
</evidence>
<sequence>MEKQSLKQYQEFSEERFTKRIVFKKGDSTVFLLNFMPGQELPKHTHPGTEVFILTMQGEGTFIVDGDEVVAAANETVHLGGAEELAYKNTGSEPVTLYVMLNKIPDERFAQYILDQQDLCKSPNKERNFPTWSIYSENPLI</sequence>
<dbReference type="Proteomes" id="UP000587942">
    <property type="component" value="Unassembled WGS sequence"/>
</dbReference>
<dbReference type="InterPro" id="IPR013096">
    <property type="entry name" value="Cupin_2"/>
</dbReference>
<dbReference type="Pfam" id="PF07883">
    <property type="entry name" value="Cupin_2"/>
    <property type="match status" value="1"/>
</dbReference>
<evidence type="ECO:0000259" key="1">
    <source>
        <dbReference type="Pfam" id="PF07883"/>
    </source>
</evidence>
<reference evidence="2 3" key="1">
    <citation type="submission" date="2020-03" db="EMBL/GenBank/DDBJ databases">
        <authorList>
            <person name="Sun Q."/>
        </authorList>
    </citation>
    <scope>NUCLEOTIDE SEQUENCE [LARGE SCALE GENOMIC DNA]</scope>
    <source>
        <strain evidence="2 3">KACC 21451</strain>
    </source>
</reference>
<protein>
    <submittedName>
        <fullName evidence="2">Cupin domain-containing protein</fullName>
    </submittedName>
</protein>
<dbReference type="InterPro" id="IPR011051">
    <property type="entry name" value="RmlC_Cupin_sf"/>
</dbReference>
<organism evidence="2 3">
    <name type="scientific">Mesobacillus selenatarsenatis</name>
    <dbReference type="NCBI Taxonomy" id="388741"/>
    <lineage>
        <taxon>Bacteria</taxon>
        <taxon>Bacillati</taxon>
        <taxon>Bacillota</taxon>
        <taxon>Bacilli</taxon>
        <taxon>Bacillales</taxon>
        <taxon>Bacillaceae</taxon>
        <taxon>Mesobacillus</taxon>
    </lineage>
</organism>
<dbReference type="InterPro" id="IPR014710">
    <property type="entry name" value="RmlC-like_jellyroll"/>
</dbReference>
<feature type="domain" description="Cupin type-2" evidence="1">
    <location>
        <begin position="32"/>
        <end position="99"/>
    </location>
</feature>
<dbReference type="RefSeq" id="WP_167831091.1">
    <property type="nucleotide sequence ID" value="NZ_JAAVUM010000002.1"/>
</dbReference>
<accession>A0A846T7H3</accession>
<dbReference type="EMBL" id="JAAVUM010000002">
    <property type="protein sequence ID" value="NKE04583.1"/>
    <property type="molecule type" value="Genomic_DNA"/>
</dbReference>
<dbReference type="Gene3D" id="2.60.120.10">
    <property type="entry name" value="Jelly Rolls"/>
    <property type="match status" value="1"/>
</dbReference>
<dbReference type="SUPFAM" id="SSF51182">
    <property type="entry name" value="RmlC-like cupins"/>
    <property type="match status" value="1"/>
</dbReference>
<evidence type="ECO:0000313" key="3">
    <source>
        <dbReference type="Proteomes" id="UP000587942"/>
    </source>
</evidence>